<keyword evidence="1" id="KW-0472">Membrane</keyword>
<feature type="transmembrane region" description="Helical" evidence="1">
    <location>
        <begin position="37"/>
        <end position="60"/>
    </location>
</feature>
<comment type="caution">
    <text evidence="2">The sequence shown here is derived from an EMBL/GenBank/DDBJ whole genome shotgun (WGS) entry which is preliminary data.</text>
</comment>
<keyword evidence="3" id="KW-1185">Reference proteome</keyword>
<dbReference type="Proteomes" id="UP000681075">
    <property type="component" value="Unassembled WGS sequence"/>
</dbReference>
<gene>
    <name evidence="2" type="ORF">TMPK1_05910</name>
</gene>
<protein>
    <submittedName>
        <fullName evidence="2">Uncharacterized protein</fullName>
    </submittedName>
</protein>
<dbReference type="RefSeq" id="WP_420241340.1">
    <property type="nucleotide sequence ID" value="NZ_BOPV01000001.1"/>
</dbReference>
<keyword evidence="1" id="KW-0812">Transmembrane</keyword>
<reference evidence="2" key="1">
    <citation type="submission" date="2021-02" db="EMBL/GenBank/DDBJ databases">
        <title>Genome sequence of Rhodospirillales sp. strain TMPK1 isolated from soil.</title>
        <authorList>
            <person name="Nakai R."/>
            <person name="Kusada H."/>
            <person name="Tamaki H."/>
        </authorList>
    </citation>
    <scope>NUCLEOTIDE SEQUENCE</scope>
    <source>
        <strain evidence="2">TMPK1</strain>
    </source>
</reference>
<keyword evidence="1" id="KW-1133">Transmembrane helix</keyword>
<feature type="transmembrane region" description="Helical" evidence="1">
    <location>
        <begin position="12"/>
        <end position="31"/>
    </location>
</feature>
<evidence type="ECO:0000256" key="1">
    <source>
        <dbReference type="SAM" id="Phobius"/>
    </source>
</evidence>
<sequence>MKFFEDERKRRALSAVLIGGLMILQGVRLLFRPDAFAWWLGVVLVPTGIGFTLTLLAVIYKQPRL</sequence>
<dbReference type="EMBL" id="BOPV01000001">
    <property type="protein sequence ID" value="GIL38354.1"/>
    <property type="molecule type" value="Genomic_DNA"/>
</dbReference>
<evidence type="ECO:0000313" key="3">
    <source>
        <dbReference type="Proteomes" id="UP000681075"/>
    </source>
</evidence>
<evidence type="ECO:0000313" key="2">
    <source>
        <dbReference type="EMBL" id="GIL38354.1"/>
    </source>
</evidence>
<dbReference type="AlphaFoldDB" id="A0A8S8X7H5"/>
<organism evidence="2 3">
    <name type="scientific">Roseiterribacter gracilis</name>
    <dbReference type="NCBI Taxonomy" id="2812848"/>
    <lineage>
        <taxon>Bacteria</taxon>
        <taxon>Pseudomonadati</taxon>
        <taxon>Pseudomonadota</taxon>
        <taxon>Alphaproteobacteria</taxon>
        <taxon>Rhodospirillales</taxon>
        <taxon>Roseiterribacteraceae</taxon>
        <taxon>Roseiterribacter</taxon>
    </lineage>
</organism>
<name>A0A8S8X7H5_9PROT</name>
<proteinExistence type="predicted"/>
<accession>A0A8S8X7H5</accession>